<reference evidence="1 2" key="1">
    <citation type="submission" date="2020-08" db="EMBL/GenBank/DDBJ databases">
        <title>Genomic Encyclopedia of Archaeal and Bacterial Type Strains, Phase II (KMG-II): from individual species to whole genera.</title>
        <authorList>
            <person name="Goeker M."/>
        </authorList>
    </citation>
    <scope>NUCLEOTIDE SEQUENCE [LARGE SCALE GENOMIC DNA]</scope>
    <source>
        <strain evidence="1 2">DSM 43850</strain>
    </source>
</reference>
<comment type="caution">
    <text evidence="1">The sequence shown here is derived from an EMBL/GenBank/DDBJ whole genome shotgun (WGS) entry which is preliminary data.</text>
</comment>
<accession>A0ABR6BAT0</accession>
<dbReference type="RefSeq" id="WP_318295973.1">
    <property type="nucleotide sequence ID" value="NZ_BAAABQ010000065.1"/>
</dbReference>
<protein>
    <submittedName>
        <fullName evidence="1">Alkaline phosphatase</fullName>
    </submittedName>
</protein>
<proteinExistence type="predicted"/>
<name>A0ABR6BAT0_9PSEU</name>
<evidence type="ECO:0000313" key="2">
    <source>
        <dbReference type="Proteomes" id="UP000517916"/>
    </source>
</evidence>
<dbReference type="EMBL" id="JACJID010000001">
    <property type="protein sequence ID" value="MBA8923973.1"/>
    <property type="molecule type" value="Genomic_DNA"/>
</dbReference>
<dbReference type="Proteomes" id="UP000517916">
    <property type="component" value="Unassembled WGS sequence"/>
</dbReference>
<evidence type="ECO:0000313" key="1">
    <source>
        <dbReference type="EMBL" id="MBA8923973.1"/>
    </source>
</evidence>
<gene>
    <name evidence="1" type="ORF">BC739_001170</name>
</gene>
<sequence>MDKPLLGLFAKGNLPVRWTNVVGVTNQTDLFDTITRALDVR</sequence>
<keyword evidence="2" id="KW-1185">Reference proteome</keyword>
<organism evidence="1 2">
    <name type="scientific">Kutzneria viridogrisea</name>
    <dbReference type="NCBI Taxonomy" id="47990"/>
    <lineage>
        <taxon>Bacteria</taxon>
        <taxon>Bacillati</taxon>
        <taxon>Actinomycetota</taxon>
        <taxon>Actinomycetes</taxon>
        <taxon>Pseudonocardiales</taxon>
        <taxon>Pseudonocardiaceae</taxon>
        <taxon>Kutzneria</taxon>
    </lineage>
</organism>